<keyword evidence="3" id="KW-1185">Reference proteome</keyword>
<dbReference type="Proteomes" id="UP001501000">
    <property type="component" value="Unassembled WGS sequence"/>
</dbReference>
<protein>
    <recommendedName>
        <fullName evidence="4">Lipoprotein</fullName>
    </recommendedName>
</protein>
<proteinExistence type="predicted"/>
<reference evidence="3" key="1">
    <citation type="journal article" date="2019" name="Int. J. Syst. Evol. Microbiol.">
        <title>The Global Catalogue of Microorganisms (GCM) 10K type strain sequencing project: providing services to taxonomists for standard genome sequencing and annotation.</title>
        <authorList>
            <consortium name="The Broad Institute Genomics Platform"/>
            <consortium name="The Broad Institute Genome Sequencing Center for Infectious Disease"/>
            <person name="Wu L."/>
            <person name="Ma J."/>
        </authorList>
    </citation>
    <scope>NUCLEOTIDE SEQUENCE [LARGE SCALE GENOMIC DNA]</scope>
    <source>
        <strain evidence="3">JCM 16956</strain>
    </source>
</reference>
<evidence type="ECO:0000313" key="3">
    <source>
        <dbReference type="Proteomes" id="UP001501000"/>
    </source>
</evidence>
<gene>
    <name evidence="2" type="ORF">GCM10022244_25580</name>
</gene>
<keyword evidence="1" id="KW-0732">Signal</keyword>
<evidence type="ECO:0000256" key="1">
    <source>
        <dbReference type="SAM" id="SignalP"/>
    </source>
</evidence>
<evidence type="ECO:0008006" key="4">
    <source>
        <dbReference type="Google" id="ProtNLM"/>
    </source>
</evidence>
<feature type="chain" id="PRO_5047436560" description="Lipoprotein" evidence="1">
    <location>
        <begin position="23"/>
        <end position="219"/>
    </location>
</feature>
<feature type="signal peptide" evidence="1">
    <location>
        <begin position="1"/>
        <end position="22"/>
    </location>
</feature>
<dbReference type="PROSITE" id="PS51257">
    <property type="entry name" value="PROKAR_LIPOPROTEIN"/>
    <property type="match status" value="1"/>
</dbReference>
<dbReference type="RefSeq" id="WP_345281863.1">
    <property type="nucleotide sequence ID" value="NZ_BAABAJ010000006.1"/>
</dbReference>
<accession>A0ABP7M8P6</accession>
<evidence type="ECO:0000313" key="2">
    <source>
        <dbReference type="EMBL" id="GAA3914691.1"/>
    </source>
</evidence>
<dbReference type="EMBL" id="BAABAJ010000006">
    <property type="protein sequence ID" value="GAA3914691.1"/>
    <property type="molecule type" value="Genomic_DNA"/>
</dbReference>
<sequence length="219" mass="22730">MARRAVAVAGRAVAGVAGLLLAATACSGSGEQAPAPDPAALRACQEVFGSESVGALRAALGDGFRPHGPAGADVKGRLVAEARQWRAGTDDLRRQVQHPCEIEGGGSGRVITATVGWSMYDIDHVSSGKGRFRWRTVADGVYVASRPDIWGTPLVMPCTVPGTAPGQGRELPLEVAVLHKATGEAAEVPEERLLAGLARGTRELLGCREQLGVPDDLLP</sequence>
<organism evidence="2 3">
    <name type="scientific">Streptomyces gulbargensis</name>
    <dbReference type="NCBI Taxonomy" id="364901"/>
    <lineage>
        <taxon>Bacteria</taxon>
        <taxon>Bacillati</taxon>
        <taxon>Actinomycetota</taxon>
        <taxon>Actinomycetes</taxon>
        <taxon>Kitasatosporales</taxon>
        <taxon>Streptomycetaceae</taxon>
        <taxon>Streptomyces</taxon>
    </lineage>
</organism>
<comment type="caution">
    <text evidence="2">The sequence shown here is derived from an EMBL/GenBank/DDBJ whole genome shotgun (WGS) entry which is preliminary data.</text>
</comment>
<name>A0ABP7M8P6_9ACTN</name>